<dbReference type="GO" id="GO:0005975">
    <property type="term" value="P:carbohydrate metabolic process"/>
    <property type="evidence" value="ECO:0007669"/>
    <property type="project" value="InterPro"/>
</dbReference>
<dbReference type="GO" id="GO:0016810">
    <property type="term" value="F:hydrolase activity, acting on carbon-nitrogen (but not peptide) bonds"/>
    <property type="evidence" value="ECO:0007669"/>
    <property type="project" value="InterPro"/>
</dbReference>
<evidence type="ECO:0000256" key="4">
    <source>
        <dbReference type="ARBA" id="ARBA00032976"/>
    </source>
</evidence>
<keyword evidence="6" id="KW-1185">Reference proteome</keyword>
<dbReference type="PANTHER" id="PTHR43123">
    <property type="entry name" value="POLYSACCHARIDE DEACETYLASE-RELATED"/>
    <property type="match status" value="1"/>
</dbReference>
<comment type="function">
    <text evidence="1">Is involved in generating a small heat-stable compound (Nod), an acylated oligomer of N-acetylglucosamine, that stimulates mitosis in various plant protoplasts.</text>
</comment>
<reference evidence="5 6" key="1">
    <citation type="submission" date="2016-12" db="EMBL/GenBank/DDBJ databases">
        <title>The genome of dimorphic prosthecate Glycocaulis alkaliphilus 6b-8t, isolated from crude oil dictates its adaptability in petroleum environments.</title>
        <authorList>
            <person name="Wu X.-L."/>
            <person name="Geng S."/>
        </authorList>
    </citation>
    <scope>NUCLEOTIDE SEQUENCE [LARGE SCALE GENOMIC DNA]</scope>
    <source>
        <strain evidence="5 6">6B-8</strain>
    </source>
</reference>
<comment type="similarity">
    <text evidence="2">Belongs to the polysaccharide deacetylase family.</text>
</comment>
<accession>A0A3T0E7L7</accession>
<evidence type="ECO:0000313" key="5">
    <source>
        <dbReference type="EMBL" id="AZU03299.1"/>
    </source>
</evidence>
<evidence type="ECO:0000256" key="3">
    <source>
        <dbReference type="ARBA" id="ARBA00020071"/>
    </source>
</evidence>
<dbReference type="Gene3D" id="3.20.20.370">
    <property type="entry name" value="Glycoside hydrolase/deacetylase"/>
    <property type="match status" value="1"/>
</dbReference>
<gene>
    <name evidence="5" type="ORF">X907_0755</name>
</gene>
<dbReference type="OrthoDB" id="9787041at2"/>
<dbReference type="AlphaFoldDB" id="A0A3T0E7L7"/>
<evidence type="ECO:0000256" key="1">
    <source>
        <dbReference type="ARBA" id="ARBA00003236"/>
    </source>
</evidence>
<proteinExistence type="inferred from homology"/>
<dbReference type="KEGG" id="gak:X907_0755"/>
<dbReference type="Pfam" id="PF01522">
    <property type="entry name" value="Polysacc_deac_1"/>
    <property type="match status" value="1"/>
</dbReference>
<dbReference type="PANTHER" id="PTHR43123:SF4">
    <property type="entry name" value="POLYSACCHARIDE DEACETYLASE"/>
    <property type="match status" value="1"/>
</dbReference>
<dbReference type="EMBL" id="CP018911">
    <property type="protein sequence ID" value="AZU03299.1"/>
    <property type="molecule type" value="Genomic_DNA"/>
</dbReference>
<dbReference type="InterPro" id="IPR011330">
    <property type="entry name" value="Glyco_hydro/deAcase_b/a-brl"/>
</dbReference>
<name>A0A3T0E7L7_9PROT</name>
<dbReference type="Proteomes" id="UP000286954">
    <property type="component" value="Chromosome"/>
</dbReference>
<sequence>MPLPDDYLKYEHRRHGMDQSLYDWRPSGERKPVTWPGGKALAAMIVVPVEWHRLNPQGKPLRHPGAMMTPWPDLRHYTTRDYGNRVGIFRLLDALAATGLHATIPVNAVLLERARPLVEAIKEGGHEIAAYGLEADRIHWSGLEPGEEERWIGETREAFARAGLNPRVWMSPARQQSFDTLKLIAGHGFDVCLDWEQDSVPVAMRTPSGEVSAVPLSNELDDRTLLIDRRQSEDEWADQILEAARLMISEAPRAGGQVLSFSLTPYVSGQPFRMHAVRRVLEALAGNDDVWSATASQIAGAAS</sequence>
<dbReference type="SUPFAM" id="SSF88713">
    <property type="entry name" value="Glycoside hydrolase/deacetylase"/>
    <property type="match status" value="1"/>
</dbReference>
<dbReference type="InterPro" id="IPR002509">
    <property type="entry name" value="NODB_dom"/>
</dbReference>
<evidence type="ECO:0000313" key="6">
    <source>
        <dbReference type="Proteomes" id="UP000286954"/>
    </source>
</evidence>
<organism evidence="5 6">
    <name type="scientific">Glycocaulis alkaliphilus</name>
    <dbReference type="NCBI Taxonomy" id="1434191"/>
    <lineage>
        <taxon>Bacteria</taxon>
        <taxon>Pseudomonadati</taxon>
        <taxon>Pseudomonadota</taxon>
        <taxon>Alphaproteobacteria</taxon>
        <taxon>Maricaulales</taxon>
        <taxon>Maricaulaceae</taxon>
        <taxon>Glycocaulis</taxon>
    </lineage>
</organism>
<evidence type="ECO:0000256" key="2">
    <source>
        <dbReference type="ARBA" id="ARBA00010973"/>
    </source>
</evidence>
<protein>
    <recommendedName>
        <fullName evidence="3">Chitooligosaccharide deacetylase</fullName>
    </recommendedName>
    <alternativeName>
        <fullName evidence="4">Nodulation protein B</fullName>
    </alternativeName>
</protein>